<dbReference type="Proteomes" id="UP000317036">
    <property type="component" value="Unassembled WGS sequence"/>
</dbReference>
<organism evidence="2 3">
    <name type="scientific">Paenibacillus cremeus</name>
    <dbReference type="NCBI Taxonomy" id="2163881"/>
    <lineage>
        <taxon>Bacteria</taxon>
        <taxon>Bacillati</taxon>
        <taxon>Bacillota</taxon>
        <taxon>Bacilli</taxon>
        <taxon>Bacillales</taxon>
        <taxon>Paenibacillaceae</taxon>
        <taxon>Paenibacillus</taxon>
    </lineage>
</organism>
<sequence length="77" mass="8601">MQKLYAIAQTQTGKSVVIDNLSDFYPTALRQAQEQCAKQDLIFQGIRPVGNVEKKESTMQKRFSSGLPTPRSGKGKR</sequence>
<accession>A0A559KCJ9</accession>
<proteinExistence type="predicted"/>
<gene>
    <name evidence="2" type="ORF">FPZ49_10755</name>
</gene>
<comment type="caution">
    <text evidence="2">The sequence shown here is derived from an EMBL/GenBank/DDBJ whole genome shotgun (WGS) entry which is preliminary data.</text>
</comment>
<feature type="region of interest" description="Disordered" evidence="1">
    <location>
        <begin position="54"/>
        <end position="77"/>
    </location>
</feature>
<protein>
    <submittedName>
        <fullName evidence="2">Uncharacterized protein</fullName>
    </submittedName>
</protein>
<evidence type="ECO:0000256" key="1">
    <source>
        <dbReference type="SAM" id="MobiDB-lite"/>
    </source>
</evidence>
<dbReference type="AlphaFoldDB" id="A0A559KCJ9"/>
<evidence type="ECO:0000313" key="2">
    <source>
        <dbReference type="EMBL" id="TVY09845.1"/>
    </source>
</evidence>
<keyword evidence="3" id="KW-1185">Reference proteome</keyword>
<dbReference type="EMBL" id="VNJI01000011">
    <property type="protein sequence ID" value="TVY09845.1"/>
    <property type="molecule type" value="Genomic_DNA"/>
</dbReference>
<dbReference type="RefSeq" id="WP_144846357.1">
    <property type="nucleotide sequence ID" value="NZ_VNJI01000011.1"/>
</dbReference>
<name>A0A559KCJ9_9BACL</name>
<reference evidence="2 3" key="1">
    <citation type="submission" date="2019-07" db="EMBL/GenBank/DDBJ databases">
        <authorList>
            <person name="Kim J."/>
        </authorList>
    </citation>
    <scope>NUCLEOTIDE SEQUENCE [LARGE SCALE GENOMIC DNA]</scope>
    <source>
        <strain evidence="2 3">JC52</strain>
    </source>
</reference>
<dbReference type="OrthoDB" id="2667072at2"/>
<evidence type="ECO:0000313" key="3">
    <source>
        <dbReference type="Proteomes" id="UP000317036"/>
    </source>
</evidence>